<gene>
    <name evidence="2" type="ORF">JOB18_024431</name>
</gene>
<feature type="region of interest" description="Disordered" evidence="1">
    <location>
        <begin position="1"/>
        <end position="48"/>
    </location>
</feature>
<evidence type="ECO:0000313" key="3">
    <source>
        <dbReference type="Proteomes" id="UP000693946"/>
    </source>
</evidence>
<dbReference type="Proteomes" id="UP000693946">
    <property type="component" value="Linkage Group LG21"/>
</dbReference>
<organism evidence="2 3">
    <name type="scientific">Solea senegalensis</name>
    <name type="common">Senegalese sole</name>
    <dbReference type="NCBI Taxonomy" id="28829"/>
    <lineage>
        <taxon>Eukaryota</taxon>
        <taxon>Metazoa</taxon>
        <taxon>Chordata</taxon>
        <taxon>Craniata</taxon>
        <taxon>Vertebrata</taxon>
        <taxon>Euteleostomi</taxon>
        <taxon>Actinopterygii</taxon>
        <taxon>Neopterygii</taxon>
        <taxon>Teleostei</taxon>
        <taxon>Neoteleostei</taxon>
        <taxon>Acanthomorphata</taxon>
        <taxon>Carangaria</taxon>
        <taxon>Pleuronectiformes</taxon>
        <taxon>Pleuronectoidei</taxon>
        <taxon>Soleidae</taxon>
        <taxon>Solea</taxon>
    </lineage>
</organism>
<comment type="caution">
    <text evidence="2">The sequence shown here is derived from an EMBL/GenBank/DDBJ whole genome shotgun (WGS) entry which is preliminary data.</text>
</comment>
<protein>
    <submittedName>
        <fullName evidence="2">Uncharacterized protein</fullName>
    </submittedName>
</protein>
<sequence length="75" mass="8265">MGPGASSSPAMLTHTAKQGGGLVKAHSQDVHSQLRAKVKKPKADDHEQAKTQKLFKYLYSVLLYKDVSDEEAFHK</sequence>
<feature type="compositionally biased region" description="Polar residues" evidence="1">
    <location>
        <begin position="1"/>
        <end position="10"/>
    </location>
</feature>
<dbReference type="EMBL" id="JAGKHQ010000014">
    <property type="protein sequence ID" value="KAG7498925.1"/>
    <property type="molecule type" value="Genomic_DNA"/>
</dbReference>
<dbReference type="AlphaFoldDB" id="A0AAV6R213"/>
<reference evidence="2 3" key="1">
    <citation type="journal article" date="2021" name="Sci. Rep.">
        <title>Chromosome anchoring in Senegalese sole (Solea senegalensis) reveals sex-associated markers and genome rearrangements in flatfish.</title>
        <authorList>
            <person name="Guerrero-Cozar I."/>
            <person name="Gomez-Garrido J."/>
            <person name="Berbel C."/>
            <person name="Martinez-Blanch J.F."/>
            <person name="Alioto T."/>
            <person name="Claros M.G."/>
            <person name="Gagnaire P.A."/>
            <person name="Manchado M."/>
        </authorList>
    </citation>
    <scope>NUCLEOTIDE SEQUENCE [LARGE SCALE GENOMIC DNA]</scope>
    <source>
        <strain evidence="2">Sse05_10M</strain>
    </source>
</reference>
<proteinExistence type="predicted"/>
<accession>A0AAV6R213</accession>
<keyword evidence="3" id="KW-1185">Reference proteome</keyword>
<evidence type="ECO:0000256" key="1">
    <source>
        <dbReference type="SAM" id="MobiDB-lite"/>
    </source>
</evidence>
<name>A0AAV6R213_SOLSE</name>
<evidence type="ECO:0000313" key="2">
    <source>
        <dbReference type="EMBL" id="KAG7498925.1"/>
    </source>
</evidence>